<comment type="caution">
    <text evidence="2">The sequence shown here is derived from an EMBL/GenBank/DDBJ whole genome shotgun (WGS) entry which is preliminary data.</text>
</comment>
<accession>A0A438F0P6</accession>
<evidence type="ECO:0000313" key="2">
    <source>
        <dbReference type="EMBL" id="RVW53547.1"/>
    </source>
</evidence>
<evidence type="ECO:0000313" key="3">
    <source>
        <dbReference type="Proteomes" id="UP000288805"/>
    </source>
</evidence>
<protein>
    <submittedName>
        <fullName evidence="2">Uncharacterized protein</fullName>
    </submittedName>
</protein>
<dbReference type="AlphaFoldDB" id="A0A438F0P6"/>
<name>A0A438F0P6_VITVI</name>
<dbReference type="Proteomes" id="UP000288805">
    <property type="component" value="Unassembled WGS sequence"/>
</dbReference>
<feature type="region of interest" description="Disordered" evidence="1">
    <location>
        <begin position="1"/>
        <end position="23"/>
    </location>
</feature>
<organism evidence="2 3">
    <name type="scientific">Vitis vinifera</name>
    <name type="common">Grape</name>
    <dbReference type="NCBI Taxonomy" id="29760"/>
    <lineage>
        <taxon>Eukaryota</taxon>
        <taxon>Viridiplantae</taxon>
        <taxon>Streptophyta</taxon>
        <taxon>Embryophyta</taxon>
        <taxon>Tracheophyta</taxon>
        <taxon>Spermatophyta</taxon>
        <taxon>Magnoliopsida</taxon>
        <taxon>eudicotyledons</taxon>
        <taxon>Gunneridae</taxon>
        <taxon>Pentapetalae</taxon>
        <taxon>rosids</taxon>
        <taxon>Vitales</taxon>
        <taxon>Vitaceae</taxon>
        <taxon>Viteae</taxon>
        <taxon>Vitis</taxon>
    </lineage>
</organism>
<evidence type="ECO:0000256" key="1">
    <source>
        <dbReference type="SAM" id="MobiDB-lite"/>
    </source>
</evidence>
<reference evidence="2 3" key="1">
    <citation type="journal article" date="2018" name="PLoS Genet.">
        <title>Population sequencing reveals clonal diversity and ancestral inbreeding in the grapevine cultivar Chardonnay.</title>
        <authorList>
            <person name="Roach M.J."/>
            <person name="Johnson D.L."/>
            <person name="Bohlmann J."/>
            <person name="van Vuuren H.J."/>
            <person name="Jones S.J."/>
            <person name="Pretorius I.S."/>
            <person name="Schmidt S.A."/>
            <person name="Borneman A.R."/>
        </authorList>
    </citation>
    <scope>NUCLEOTIDE SEQUENCE [LARGE SCALE GENOMIC DNA]</scope>
    <source>
        <strain evidence="3">cv. Chardonnay</strain>
        <tissue evidence="2">Leaf</tissue>
    </source>
</reference>
<feature type="compositionally biased region" description="Basic and acidic residues" evidence="1">
    <location>
        <begin position="123"/>
        <end position="139"/>
    </location>
</feature>
<proteinExistence type="predicted"/>
<dbReference type="EMBL" id="QGNW01001143">
    <property type="protein sequence ID" value="RVW53547.1"/>
    <property type="molecule type" value="Genomic_DNA"/>
</dbReference>
<sequence length="194" mass="21893">MRESCGQRGKQVSVPIFSGHPNTDNAGLNPLSLSRVHGSSYSLSLSDTTTRACSVDFSDFLVADFVFLENLGERCDIGRGWTRLDAGFVNLKISVAQGRIFLQVWLAIERSWFQKFQPRERVRPSARKKEGTGAEKEETGPTAGDETPSNVTKQKVAAAKQYIENHYKEQMKSLQERRERYDNTLKDKFEILGT</sequence>
<feature type="region of interest" description="Disordered" evidence="1">
    <location>
        <begin position="123"/>
        <end position="154"/>
    </location>
</feature>
<gene>
    <name evidence="2" type="ORF">CK203_092383</name>
</gene>